<dbReference type="GO" id="GO:0006355">
    <property type="term" value="P:regulation of DNA-templated transcription"/>
    <property type="evidence" value="ECO:0007669"/>
    <property type="project" value="InterPro"/>
</dbReference>
<sequence>MSNLMPFSQTSSWATMWPTSLEKPTMPANAVVRARIDEHIKEEATIVLAAMGLTVSDAFRMMMTRIAYEKALPFEPLVPNTTTLEAMKDARQGGLKAFDSVEDLMADLNAED</sequence>
<dbReference type="Gene3D" id="1.10.1220.10">
    <property type="entry name" value="Met repressor-like"/>
    <property type="match status" value="1"/>
</dbReference>
<dbReference type="AlphaFoldDB" id="A0A1H6P1N3"/>
<dbReference type="EMBL" id="LT629972">
    <property type="protein sequence ID" value="SEI23409.1"/>
    <property type="molecule type" value="Genomic_DNA"/>
</dbReference>
<dbReference type="Pfam" id="PF04221">
    <property type="entry name" value="RelB"/>
    <property type="match status" value="1"/>
</dbReference>
<dbReference type="NCBIfam" id="TIGR02384">
    <property type="entry name" value="RelB_DinJ"/>
    <property type="match status" value="1"/>
</dbReference>
<organism evidence="3 4">
    <name type="scientific">Pseudomonas asplenii</name>
    <dbReference type="NCBI Taxonomy" id="53407"/>
    <lineage>
        <taxon>Bacteria</taxon>
        <taxon>Pseudomonadati</taxon>
        <taxon>Pseudomonadota</taxon>
        <taxon>Gammaproteobacteria</taxon>
        <taxon>Pseudomonadales</taxon>
        <taxon>Pseudomonadaceae</taxon>
        <taxon>Pseudomonas</taxon>
    </lineage>
</organism>
<evidence type="ECO:0000313" key="4">
    <source>
        <dbReference type="Proteomes" id="UP000182272"/>
    </source>
</evidence>
<evidence type="ECO:0000256" key="1">
    <source>
        <dbReference type="ARBA" id="ARBA00010562"/>
    </source>
</evidence>
<name>A0A1H6P1N3_9PSED</name>
<dbReference type="InterPro" id="IPR013321">
    <property type="entry name" value="Arc_rbn_hlx_hlx"/>
</dbReference>
<keyword evidence="2" id="KW-1277">Toxin-antitoxin system</keyword>
<gene>
    <name evidence="3" type="ORF">SAMN05216581_5151</name>
</gene>
<accession>A0A1H6P1N3</accession>
<protein>
    <submittedName>
        <fullName evidence="3">DNA-damage-inducible protein J</fullName>
    </submittedName>
</protein>
<reference evidence="3 4" key="1">
    <citation type="submission" date="2016-10" db="EMBL/GenBank/DDBJ databases">
        <authorList>
            <person name="de Groot N.N."/>
        </authorList>
    </citation>
    <scope>NUCLEOTIDE SEQUENCE [LARGE SCALE GENOMIC DNA]</scope>
    <source>
        <strain evidence="3 4">LMG 2158</strain>
    </source>
</reference>
<dbReference type="PANTHER" id="PTHR38781">
    <property type="entry name" value="ANTITOXIN DINJ-RELATED"/>
    <property type="match status" value="1"/>
</dbReference>
<comment type="similarity">
    <text evidence="1">Belongs to the RelB/DinJ antitoxin family.</text>
</comment>
<evidence type="ECO:0000313" key="3">
    <source>
        <dbReference type="EMBL" id="SEI23409.1"/>
    </source>
</evidence>
<dbReference type="Proteomes" id="UP000182272">
    <property type="component" value="Chromosome I"/>
</dbReference>
<dbReference type="InterPro" id="IPR007337">
    <property type="entry name" value="RelB/DinJ"/>
</dbReference>
<proteinExistence type="inferred from homology"/>
<dbReference type="GO" id="GO:0006351">
    <property type="term" value="P:DNA-templated transcription"/>
    <property type="evidence" value="ECO:0007669"/>
    <property type="project" value="TreeGrafter"/>
</dbReference>
<dbReference type="PANTHER" id="PTHR38781:SF1">
    <property type="entry name" value="ANTITOXIN DINJ-RELATED"/>
    <property type="match status" value="1"/>
</dbReference>
<evidence type="ECO:0000256" key="2">
    <source>
        <dbReference type="ARBA" id="ARBA00022649"/>
    </source>
</evidence>